<sequence length="277" mass="32784">MSLKISVIMSVYNNEDYLIESIESILNQTYKNFEFIITNDCSNDNSLNIIKSYAEIDERIILIDNPQNFGLTKSLNNMIRKATGDLIARMDGDDIAFPNRFADQITVFKECEKVDFVFSDTILIDYKGNEICQSWRPEGIKDIIKVMNYVNYIPHPTVMVKKKIFDDVSYYNDKYKTGQDHELWTKFIKSKVEFYYLKKPLLFYRINPKSVRVNSGENKYFKLANICIFNKSKVKALNYFKYLNTKQRVLLLFKMSIPFKFLYYKGLMQKKRRRVAS</sequence>
<gene>
    <name evidence="3" type="ORF">A361_24965</name>
</gene>
<proteinExistence type="inferred from homology"/>
<dbReference type="PANTHER" id="PTHR22916">
    <property type="entry name" value="GLYCOSYLTRANSFERASE"/>
    <property type="match status" value="1"/>
</dbReference>
<dbReference type="Gene3D" id="3.90.550.10">
    <property type="entry name" value="Spore Coat Polysaccharide Biosynthesis Protein SpsA, Chain A"/>
    <property type="match status" value="1"/>
</dbReference>
<dbReference type="SUPFAM" id="SSF53448">
    <property type="entry name" value="Nucleotide-diphospho-sugar transferases"/>
    <property type="match status" value="1"/>
</dbReference>
<dbReference type="KEGG" id="bon:A361_24965"/>
<comment type="similarity">
    <text evidence="1">Belongs to the glycosyltransferase 2 family.</text>
</comment>
<name>A0A160MG51_9BACI</name>
<dbReference type="AlphaFoldDB" id="A0A160MG51"/>
<dbReference type="InterPro" id="IPR001173">
    <property type="entry name" value="Glyco_trans_2-like"/>
</dbReference>
<dbReference type="STRING" id="1196031.A361_24965"/>
<reference evidence="3 4" key="1">
    <citation type="submission" date="2016-04" db="EMBL/GenBank/DDBJ databases">
        <title>Complete genome sequence of Bacillus oceanisediminis strain 2691.</title>
        <authorList>
            <person name="Jeong H."/>
            <person name="Kim H.J."/>
            <person name="Lee D.-W."/>
        </authorList>
    </citation>
    <scope>NUCLEOTIDE SEQUENCE [LARGE SCALE GENOMIC DNA]</scope>
    <source>
        <strain evidence="3 4">2691</strain>
    </source>
</reference>
<evidence type="ECO:0000256" key="1">
    <source>
        <dbReference type="ARBA" id="ARBA00006739"/>
    </source>
</evidence>
<evidence type="ECO:0000313" key="3">
    <source>
        <dbReference type="EMBL" id="AND42262.1"/>
    </source>
</evidence>
<dbReference type="eggNOG" id="COG1216">
    <property type="taxonomic scope" value="Bacteria"/>
</dbReference>
<dbReference type="GO" id="GO:0016758">
    <property type="term" value="F:hexosyltransferase activity"/>
    <property type="evidence" value="ECO:0007669"/>
    <property type="project" value="UniProtKB-ARBA"/>
</dbReference>
<feature type="domain" description="Glycosyltransferase 2-like" evidence="2">
    <location>
        <begin position="6"/>
        <end position="134"/>
    </location>
</feature>
<evidence type="ECO:0000313" key="4">
    <source>
        <dbReference type="Proteomes" id="UP000077856"/>
    </source>
</evidence>
<evidence type="ECO:0000259" key="2">
    <source>
        <dbReference type="Pfam" id="PF00535"/>
    </source>
</evidence>
<protein>
    <recommendedName>
        <fullName evidence="2">Glycosyltransferase 2-like domain-containing protein</fullName>
    </recommendedName>
</protein>
<accession>A0A160MG51</accession>
<dbReference type="EMBL" id="CP015506">
    <property type="protein sequence ID" value="AND42262.1"/>
    <property type="molecule type" value="Genomic_DNA"/>
</dbReference>
<organism evidence="3 4">
    <name type="scientific">Cytobacillus oceanisediminis 2691</name>
    <dbReference type="NCBI Taxonomy" id="1196031"/>
    <lineage>
        <taxon>Bacteria</taxon>
        <taxon>Bacillati</taxon>
        <taxon>Bacillota</taxon>
        <taxon>Bacilli</taxon>
        <taxon>Bacillales</taxon>
        <taxon>Bacillaceae</taxon>
        <taxon>Cytobacillus</taxon>
    </lineage>
</organism>
<dbReference type="PANTHER" id="PTHR22916:SF3">
    <property type="entry name" value="UDP-GLCNAC:BETAGAL BETA-1,3-N-ACETYLGLUCOSAMINYLTRANSFERASE-LIKE PROTEIN 1"/>
    <property type="match status" value="1"/>
</dbReference>
<dbReference type="Pfam" id="PF00535">
    <property type="entry name" value="Glycos_transf_2"/>
    <property type="match status" value="1"/>
</dbReference>
<dbReference type="Proteomes" id="UP000077856">
    <property type="component" value="Chromosome"/>
</dbReference>
<dbReference type="InterPro" id="IPR029044">
    <property type="entry name" value="Nucleotide-diphossugar_trans"/>
</dbReference>